<dbReference type="Pfam" id="PF03725">
    <property type="entry name" value="RNase_PH_C"/>
    <property type="match status" value="1"/>
</dbReference>
<gene>
    <name evidence="6" type="ORF">ColSpa_08562</name>
</gene>
<dbReference type="GO" id="GO:0000176">
    <property type="term" value="C:nuclear exosome (RNase complex)"/>
    <property type="evidence" value="ECO:0007669"/>
    <property type="project" value="UniProtKB-ARBA"/>
</dbReference>
<evidence type="ECO:0000259" key="5">
    <source>
        <dbReference type="Pfam" id="PF03725"/>
    </source>
</evidence>
<dbReference type="GO" id="GO:0003723">
    <property type="term" value="F:RNA binding"/>
    <property type="evidence" value="ECO:0007669"/>
    <property type="project" value="TreeGrafter"/>
</dbReference>
<evidence type="ECO:0000256" key="4">
    <source>
        <dbReference type="ARBA" id="ARBA00023242"/>
    </source>
</evidence>
<comment type="subcellular location">
    <subcellularLocation>
        <location evidence="1">Nucleus</location>
    </subcellularLocation>
</comment>
<dbReference type="RefSeq" id="XP_049130731.1">
    <property type="nucleotide sequence ID" value="XM_049274774.1"/>
</dbReference>
<dbReference type="InterPro" id="IPR050080">
    <property type="entry name" value="RNase_PH"/>
</dbReference>
<dbReference type="GeneID" id="73329364"/>
<dbReference type="InterPro" id="IPR015847">
    <property type="entry name" value="ExoRNase_PH_dom2"/>
</dbReference>
<dbReference type="GO" id="GO:0006364">
    <property type="term" value="P:rRNA processing"/>
    <property type="evidence" value="ECO:0007669"/>
    <property type="project" value="UniProtKB-KW"/>
</dbReference>
<dbReference type="GO" id="GO:0071028">
    <property type="term" value="P:nuclear mRNA surveillance"/>
    <property type="evidence" value="ECO:0007669"/>
    <property type="project" value="TreeGrafter"/>
</dbReference>
<dbReference type="GO" id="GO:0005730">
    <property type="term" value="C:nucleolus"/>
    <property type="evidence" value="ECO:0007669"/>
    <property type="project" value="TreeGrafter"/>
</dbReference>
<keyword evidence="2" id="KW-0698">rRNA processing</keyword>
<evidence type="ECO:0000313" key="6">
    <source>
        <dbReference type="EMBL" id="GKT48381.1"/>
    </source>
</evidence>
<dbReference type="GO" id="GO:0016075">
    <property type="term" value="P:rRNA catabolic process"/>
    <property type="evidence" value="ECO:0007669"/>
    <property type="project" value="TreeGrafter"/>
</dbReference>
<comment type="caution">
    <text evidence="6">The sequence shown here is derived from an EMBL/GenBank/DDBJ whole genome shotgun (WGS) entry which is preliminary data.</text>
</comment>
<proteinExistence type="predicted"/>
<evidence type="ECO:0000256" key="2">
    <source>
        <dbReference type="ARBA" id="ARBA00022552"/>
    </source>
</evidence>
<name>A0AA37P9Y7_9PEZI</name>
<dbReference type="InterPro" id="IPR036345">
    <property type="entry name" value="ExoRNase_PH_dom2_sf"/>
</dbReference>
<evidence type="ECO:0000313" key="7">
    <source>
        <dbReference type="Proteomes" id="UP001055115"/>
    </source>
</evidence>
<keyword evidence="4" id="KW-0539">Nucleus</keyword>
<evidence type="ECO:0000256" key="1">
    <source>
        <dbReference type="ARBA" id="ARBA00004123"/>
    </source>
</evidence>
<keyword evidence="7" id="KW-1185">Reference proteome</keyword>
<organism evidence="6 7">
    <name type="scientific">Colletotrichum spaethianum</name>
    <dbReference type="NCBI Taxonomy" id="700344"/>
    <lineage>
        <taxon>Eukaryota</taxon>
        <taxon>Fungi</taxon>
        <taxon>Dikarya</taxon>
        <taxon>Ascomycota</taxon>
        <taxon>Pezizomycotina</taxon>
        <taxon>Sordariomycetes</taxon>
        <taxon>Hypocreomycetidae</taxon>
        <taxon>Glomerellales</taxon>
        <taxon>Glomerellaceae</taxon>
        <taxon>Colletotrichum</taxon>
        <taxon>Colletotrichum spaethianum species complex</taxon>
    </lineage>
</organism>
<dbReference type="GO" id="GO:0034475">
    <property type="term" value="P:U4 snRNA 3'-end processing"/>
    <property type="evidence" value="ECO:0007669"/>
    <property type="project" value="TreeGrafter"/>
</dbReference>
<evidence type="ECO:0000256" key="3">
    <source>
        <dbReference type="ARBA" id="ARBA00022835"/>
    </source>
</evidence>
<dbReference type="Proteomes" id="UP001055115">
    <property type="component" value="Unassembled WGS sequence"/>
</dbReference>
<sequence>MGQWKCKEEMKILSNQSSMLSYDLLQGLEVRLLVSNNFLERLAHDGYIGTGERQLENILQSALRQLIPVKNFPRCLIQITLQVTETPQNDYTNSKVVQAQSILLMKSLPLLPALFHSAVLGLLSAAVPLKTIATCTTLAILENGNKIVADPSPLEADQATSLHVLSFTSQDDLLLAESEGAFTMTEWDKVVGTGQKVCGQHREAELGSAINEDGQDSVDMRRFIRTVMEARAA</sequence>
<dbReference type="Gene3D" id="3.30.230.70">
    <property type="entry name" value="GHMP Kinase, N-terminal domain"/>
    <property type="match status" value="1"/>
</dbReference>
<dbReference type="PANTHER" id="PTHR11953:SF1">
    <property type="entry name" value="EXOSOME COMPLEX COMPONENT RRP46"/>
    <property type="match status" value="1"/>
</dbReference>
<dbReference type="AlphaFoldDB" id="A0AA37P9Y7"/>
<dbReference type="GO" id="GO:0000177">
    <property type="term" value="C:cytoplasmic exosome (RNase complex)"/>
    <property type="evidence" value="ECO:0007669"/>
    <property type="project" value="TreeGrafter"/>
</dbReference>
<protein>
    <submittedName>
        <fullName evidence="6">Exosome complex component RRP46</fullName>
    </submittedName>
</protein>
<dbReference type="GO" id="GO:0071051">
    <property type="term" value="P:poly(A)-dependent snoRNA 3'-end processing"/>
    <property type="evidence" value="ECO:0007669"/>
    <property type="project" value="TreeGrafter"/>
</dbReference>
<dbReference type="InterPro" id="IPR020568">
    <property type="entry name" value="Ribosomal_Su5_D2-typ_SF"/>
</dbReference>
<dbReference type="SUPFAM" id="SSF55666">
    <property type="entry name" value="Ribonuclease PH domain 2-like"/>
    <property type="match status" value="1"/>
</dbReference>
<dbReference type="SUPFAM" id="SSF54211">
    <property type="entry name" value="Ribosomal protein S5 domain 2-like"/>
    <property type="match status" value="1"/>
</dbReference>
<dbReference type="EMBL" id="BQXU01000023">
    <property type="protein sequence ID" value="GKT48381.1"/>
    <property type="molecule type" value="Genomic_DNA"/>
</dbReference>
<dbReference type="InterPro" id="IPR027408">
    <property type="entry name" value="PNPase/RNase_PH_dom_sf"/>
</dbReference>
<keyword evidence="3" id="KW-0271">Exosome</keyword>
<dbReference type="PANTHER" id="PTHR11953">
    <property type="entry name" value="EXOSOME COMPLEX COMPONENT"/>
    <property type="match status" value="1"/>
</dbReference>
<reference evidence="6 7" key="1">
    <citation type="submission" date="2022-03" db="EMBL/GenBank/DDBJ databases">
        <title>Genome data of Colletotrichum spp.</title>
        <authorList>
            <person name="Utami Y.D."/>
            <person name="Hiruma K."/>
        </authorList>
    </citation>
    <scope>NUCLEOTIDE SEQUENCE [LARGE SCALE GENOMIC DNA]</scope>
    <source>
        <strain evidence="6 7">MAFF 239500</strain>
    </source>
</reference>
<feature type="domain" description="Exoribonuclease phosphorolytic" evidence="5">
    <location>
        <begin position="133"/>
        <end position="196"/>
    </location>
</feature>
<accession>A0AA37P9Y7</accession>